<dbReference type="AlphaFoldDB" id="A0A4Q9FFU6"/>
<proteinExistence type="predicted"/>
<feature type="domain" description="Gfo/Idh/MocA-like oxidoreductase bacterial type C-terminal" evidence="2">
    <location>
        <begin position="220"/>
        <end position="428"/>
    </location>
</feature>
<comment type="caution">
    <text evidence="3">The sequence shown here is derived from an EMBL/GenBank/DDBJ whole genome shotgun (WGS) entry which is preliminary data.</text>
</comment>
<reference evidence="3 4" key="1">
    <citation type="submission" date="2019-02" db="EMBL/GenBank/DDBJ databases">
        <title>Hyunsoonleella sp., isolated from marine sediment.</title>
        <authorList>
            <person name="Liu B.-T."/>
        </authorList>
    </citation>
    <scope>NUCLEOTIDE SEQUENCE [LARGE SCALE GENOMIC DNA]</scope>
    <source>
        <strain evidence="3 4">T58</strain>
    </source>
</reference>
<dbReference type="PANTHER" id="PTHR43818">
    <property type="entry name" value="BCDNA.GH03377"/>
    <property type="match status" value="1"/>
</dbReference>
<dbReference type="PANTHER" id="PTHR43818:SF5">
    <property type="entry name" value="OXIDOREDUCTASE FAMILY PROTEIN"/>
    <property type="match status" value="1"/>
</dbReference>
<dbReference type="Gene3D" id="3.40.50.720">
    <property type="entry name" value="NAD(P)-binding Rossmann-like Domain"/>
    <property type="match status" value="1"/>
</dbReference>
<dbReference type="InterPro" id="IPR043906">
    <property type="entry name" value="Gfo/Idh/MocA_OxRdtase_bact_C"/>
</dbReference>
<evidence type="ECO:0000313" key="3">
    <source>
        <dbReference type="EMBL" id="TBN02949.1"/>
    </source>
</evidence>
<dbReference type="RefSeq" id="WP_130964480.1">
    <property type="nucleotide sequence ID" value="NZ_SIRT01000008.1"/>
</dbReference>
<dbReference type="InterPro" id="IPR036291">
    <property type="entry name" value="NAD(P)-bd_dom_sf"/>
</dbReference>
<dbReference type="InterPro" id="IPR000683">
    <property type="entry name" value="Gfo/Idh/MocA-like_OxRdtase_N"/>
</dbReference>
<sequence length="438" mass="49800">MPKKAKKNKIAINSKTTRRAFIKNGALSVFGISIIPRHVLGQGFTPPSDKINLGFIGLGKQGGILANYFTSKTDVQIVAGAEVWLPKQVWFKNLVESKYASHRGISSYKGVKTYIDYLELLEDKDIDGVVIATPDHWHAIQSIDAMKSGKDVYCEKPMVNTINEGRAMVDTVKEYNRILQVGSMQRSWDRFKKAKEIIDKGYLGDLKKVIVNVGDPAKPYNLPEEALPEGIDWNLWCGPASLLAYNSKIAPKTVKGYPSWRNYKETAGGILSDWGAHMFDIVQWFLDMDFSGPITYVPPKDPNAVRGLKMYYKNGIEMVHEDFGRGWGVRFIGTSGSMDVSRKYLESTPSSIILDMNLDMETIFKTNGNHYQDWINAVKTRKQPICHVEIGHRTSTICNIANMAYEFNETLHWNPEKERFKRNRLANKARYRVPREYN</sequence>
<dbReference type="SUPFAM" id="SSF51735">
    <property type="entry name" value="NAD(P)-binding Rossmann-fold domains"/>
    <property type="match status" value="1"/>
</dbReference>
<name>A0A4Q9FFU6_9FLAO</name>
<organism evidence="3 4">
    <name type="scientific">Hyunsoonleella flava</name>
    <dbReference type="NCBI Taxonomy" id="2527939"/>
    <lineage>
        <taxon>Bacteria</taxon>
        <taxon>Pseudomonadati</taxon>
        <taxon>Bacteroidota</taxon>
        <taxon>Flavobacteriia</taxon>
        <taxon>Flavobacteriales</taxon>
        <taxon>Flavobacteriaceae</taxon>
    </lineage>
</organism>
<evidence type="ECO:0000259" key="1">
    <source>
        <dbReference type="Pfam" id="PF01408"/>
    </source>
</evidence>
<dbReference type="Proteomes" id="UP000291142">
    <property type="component" value="Unassembled WGS sequence"/>
</dbReference>
<dbReference type="Gene3D" id="3.30.360.10">
    <property type="entry name" value="Dihydrodipicolinate Reductase, domain 2"/>
    <property type="match status" value="1"/>
</dbReference>
<evidence type="ECO:0000259" key="2">
    <source>
        <dbReference type="Pfam" id="PF19051"/>
    </source>
</evidence>
<dbReference type="EMBL" id="SIRT01000008">
    <property type="protein sequence ID" value="TBN02949.1"/>
    <property type="molecule type" value="Genomic_DNA"/>
</dbReference>
<accession>A0A4Q9FFU6</accession>
<dbReference type="Pfam" id="PF01408">
    <property type="entry name" value="GFO_IDH_MocA"/>
    <property type="match status" value="1"/>
</dbReference>
<protein>
    <submittedName>
        <fullName evidence="3">Gfo/Idh/MocA family oxidoreductase</fullName>
    </submittedName>
</protein>
<feature type="domain" description="Gfo/Idh/MocA-like oxidoreductase N-terminal" evidence="1">
    <location>
        <begin position="52"/>
        <end position="182"/>
    </location>
</feature>
<dbReference type="OrthoDB" id="726883at2"/>
<dbReference type="Pfam" id="PF19051">
    <property type="entry name" value="GFO_IDH_MocA_C2"/>
    <property type="match status" value="1"/>
</dbReference>
<keyword evidence="4" id="KW-1185">Reference proteome</keyword>
<dbReference type="InterPro" id="IPR050463">
    <property type="entry name" value="Gfo/Idh/MocA_oxidrdct_glycsds"/>
</dbReference>
<dbReference type="SUPFAM" id="SSF55347">
    <property type="entry name" value="Glyceraldehyde-3-phosphate dehydrogenase-like, C-terminal domain"/>
    <property type="match status" value="1"/>
</dbReference>
<evidence type="ECO:0000313" key="4">
    <source>
        <dbReference type="Proteomes" id="UP000291142"/>
    </source>
</evidence>
<dbReference type="GO" id="GO:0000166">
    <property type="term" value="F:nucleotide binding"/>
    <property type="evidence" value="ECO:0007669"/>
    <property type="project" value="InterPro"/>
</dbReference>
<gene>
    <name evidence="3" type="ORF">EYD45_10355</name>
</gene>